<dbReference type="AlphaFoldDB" id="A0A1A9I6P1"/>
<feature type="transmembrane region" description="Helical" evidence="1">
    <location>
        <begin position="52"/>
        <end position="71"/>
    </location>
</feature>
<accession>A0A1A9I6P1</accession>
<protein>
    <submittedName>
        <fullName evidence="2">Uncharacterized protein</fullName>
    </submittedName>
</protein>
<evidence type="ECO:0000256" key="1">
    <source>
        <dbReference type="SAM" id="Phobius"/>
    </source>
</evidence>
<dbReference type="KEGG" id="nia:A8C56_16350"/>
<feature type="transmembrane region" description="Helical" evidence="1">
    <location>
        <begin position="12"/>
        <end position="32"/>
    </location>
</feature>
<dbReference type="Proteomes" id="UP000077667">
    <property type="component" value="Chromosome"/>
</dbReference>
<evidence type="ECO:0000313" key="2">
    <source>
        <dbReference type="EMBL" id="ANH82322.1"/>
    </source>
</evidence>
<organism evidence="2 3">
    <name type="scientific">Niabella ginsenosidivorans</name>
    <dbReference type="NCBI Taxonomy" id="1176587"/>
    <lineage>
        <taxon>Bacteria</taxon>
        <taxon>Pseudomonadati</taxon>
        <taxon>Bacteroidota</taxon>
        <taxon>Chitinophagia</taxon>
        <taxon>Chitinophagales</taxon>
        <taxon>Chitinophagaceae</taxon>
        <taxon>Niabella</taxon>
    </lineage>
</organism>
<name>A0A1A9I6P1_9BACT</name>
<keyword evidence="1" id="KW-0472">Membrane</keyword>
<feature type="transmembrane region" description="Helical" evidence="1">
    <location>
        <begin position="83"/>
        <end position="109"/>
    </location>
</feature>
<proteinExistence type="predicted"/>
<keyword evidence="3" id="KW-1185">Reference proteome</keyword>
<evidence type="ECO:0000313" key="3">
    <source>
        <dbReference type="Proteomes" id="UP000077667"/>
    </source>
</evidence>
<keyword evidence="1" id="KW-1133">Transmembrane helix</keyword>
<gene>
    <name evidence="2" type="ORF">A8C56_16350</name>
</gene>
<sequence>MLVFSKIKKNWYIHLIIFGLIYAFIAALWISLFIPQNEGNYHRGDPDLGAGLLTLFITPILVCVHIIFLLLNRKEGDRRVLRIHVTGLIFSASAFLFLGIESGFFTSIFR</sequence>
<reference evidence="2 3" key="1">
    <citation type="submission" date="2016-05" db="EMBL/GenBank/DDBJ databases">
        <title>Niabella ginsenosidivorans BS26 whole genome sequencing.</title>
        <authorList>
            <person name="Im W.T."/>
            <person name="Siddiqi M.Z."/>
        </authorList>
    </citation>
    <scope>NUCLEOTIDE SEQUENCE [LARGE SCALE GENOMIC DNA]</scope>
    <source>
        <strain evidence="2 3">BS26</strain>
    </source>
</reference>
<keyword evidence="1" id="KW-0812">Transmembrane</keyword>
<dbReference type="EMBL" id="CP015772">
    <property type="protein sequence ID" value="ANH82322.1"/>
    <property type="molecule type" value="Genomic_DNA"/>
</dbReference>